<reference evidence="2" key="1">
    <citation type="submission" date="2025-08" db="UniProtKB">
        <authorList>
            <consortium name="RefSeq"/>
        </authorList>
    </citation>
    <scope>IDENTIFICATION</scope>
</reference>
<proteinExistence type="predicted"/>
<sequence length="122" mass="14119">MASLSQSASLFVSFFFSFDTKKECEMLDYYEQLAASPYNDSLKVLEADIQHANMLSLNCLLLNVMQLLEANCFEGEGCVTVPKWLPLFRIVLASYPLEVGSLKMQRRWLKKMLVFLSRRFFL</sequence>
<dbReference type="Proteomes" id="UP000515124">
    <property type="component" value="Unplaced"/>
</dbReference>
<keyword evidence="1" id="KW-1185">Reference proteome</keyword>
<accession>A0A6P5RDK5</accession>
<evidence type="ECO:0000313" key="2">
    <source>
        <dbReference type="RefSeq" id="XP_021802985.1"/>
    </source>
</evidence>
<gene>
    <name evidence="2" type="primary">LOC110747090</name>
</gene>
<dbReference type="KEGG" id="pavi:110747090"/>
<dbReference type="RefSeq" id="XP_021802985.1">
    <property type="nucleotide sequence ID" value="XM_021947293.1"/>
</dbReference>
<dbReference type="AlphaFoldDB" id="A0A6P5RDK5"/>
<name>A0A6P5RDK5_PRUAV</name>
<dbReference type="GeneID" id="110747090"/>
<protein>
    <submittedName>
        <fullName evidence="2">Uncharacterized protein LOC110747090 isoform X1</fullName>
    </submittedName>
</protein>
<evidence type="ECO:0000313" key="1">
    <source>
        <dbReference type="Proteomes" id="UP000515124"/>
    </source>
</evidence>
<organism evidence="1 2">
    <name type="scientific">Prunus avium</name>
    <name type="common">Cherry</name>
    <name type="synonym">Cerasus avium</name>
    <dbReference type="NCBI Taxonomy" id="42229"/>
    <lineage>
        <taxon>Eukaryota</taxon>
        <taxon>Viridiplantae</taxon>
        <taxon>Streptophyta</taxon>
        <taxon>Embryophyta</taxon>
        <taxon>Tracheophyta</taxon>
        <taxon>Spermatophyta</taxon>
        <taxon>Magnoliopsida</taxon>
        <taxon>eudicotyledons</taxon>
        <taxon>Gunneridae</taxon>
        <taxon>Pentapetalae</taxon>
        <taxon>rosids</taxon>
        <taxon>fabids</taxon>
        <taxon>Rosales</taxon>
        <taxon>Rosaceae</taxon>
        <taxon>Amygdaloideae</taxon>
        <taxon>Amygdaleae</taxon>
        <taxon>Prunus</taxon>
    </lineage>
</organism>